<evidence type="ECO:0000313" key="2">
    <source>
        <dbReference type="Proteomes" id="UP000013063"/>
    </source>
</evidence>
<comment type="caution">
    <text evidence="1">The sequence shown here is derived from an EMBL/GenBank/DDBJ whole genome shotgun (WGS) entry which is preliminary data.</text>
</comment>
<evidence type="ECO:0000313" key="1">
    <source>
        <dbReference type="EMBL" id="ENZ80517.1"/>
    </source>
</evidence>
<dbReference type="Proteomes" id="UP000013063">
    <property type="component" value="Unassembled WGS sequence"/>
</dbReference>
<keyword evidence="2" id="KW-1185">Reference proteome</keyword>
<name>R0EGY3_CAUVI</name>
<proteinExistence type="predicted"/>
<evidence type="ECO:0008006" key="3">
    <source>
        <dbReference type="Google" id="ProtNLM"/>
    </source>
</evidence>
<protein>
    <recommendedName>
        <fullName evidence="3">EF-hand domain-containing protein</fullName>
    </recommendedName>
</protein>
<dbReference type="PATRIC" id="fig|1292034.3.peg.3511"/>
<dbReference type="AlphaFoldDB" id="R0EGY3"/>
<dbReference type="EMBL" id="APMP01000030">
    <property type="protein sequence ID" value="ENZ80517.1"/>
    <property type="molecule type" value="Genomic_DNA"/>
</dbReference>
<accession>R0EGY3</accession>
<sequence precursor="true">MKPPLAKKERSMRKVLVFTALAVAAAPALYSAYIAAAILDRGYHWKEMDWNGDGRTQLSELIAAGDIVPHRTVRGAQRCTHYFAYRTATLVRSDCDEDA</sequence>
<organism evidence="1 2">
    <name type="scientific">Caulobacter vibrioides OR37</name>
    <dbReference type="NCBI Taxonomy" id="1292034"/>
    <lineage>
        <taxon>Bacteria</taxon>
        <taxon>Pseudomonadati</taxon>
        <taxon>Pseudomonadota</taxon>
        <taxon>Alphaproteobacteria</taxon>
        <taxon>Caulobacterales</taxon>
        <taxon>Caulobacteraceae</taxon>
        <taxon>Caulobacter</taxon>
    </lineage>
</organism>
<dbReference type="eggNOG" id="ENOG5033EM2">
    <property type="taxonomic scope" value="Bacteria"/>
</dbReference>
<gene>
    <name evidence="1" type="ORF">OR37_03543</name>
</gene>
<reference evidence="1 2" key="1">
    <citation type="journal article" date="2013" name="Genome Announc.">
        <title>Draft Genome Sequence for Caulobacter sp. Strain OR37, a Bacterium Tolerant to Heavy Metals.</title>
        <authorList>
            <person name="Utturkar S.M."/>
            <person name="Bollmann A."/>
            <person name="Brzoska R.M."/>
            <person name="Klingeman D.M."/>
            <person name="Epstein S.E."/>
            <person name="Palumbo A.V."/>
            <person name="Brown S.D."/>
        </authorList>
    </citation>
    <scope>NUCLEOTIDE SEQUENCE [LARGE SCALE GENOMIC DNA]</scope>
    <source>
        <strain evidence="1 2">OR37</strain>
    </source>
</reference>